<organism evidence="1 2">
    <name type="scientific">Nephila pilipes</name>
    <name type="common">Giant wood spider</name>
    <name type="synonym">Nephila maculata</name>
    <dbReference type="NCBI Taxonomy" id="299642"/>
    <lineage>
        <taxon>Eukaryota</taxon>
        <taxon>Metazoa</taxon>
        <taxon>Ecdysozoa</taxon>
        <taxon>Arthropoda</taxon>
        <taxon>Chelicerata</taxon>
        <taxon>Arachnida</taxon>
        <taxon>Araneae</taxon>
        <taxon>Araneomorphae</taxon>
        <taxon>Entelegynae</taxon>
        <taxon>Araneoidea</taxon>
        <taxon>Nephilidae</taxon>
        <taxon>Nephila</taxon>
    </lineage>
</organism>
<comment type="caution">
    <text evidence="1">The sequence shown here is derived from an EMBL/GenBank/DDBJ whole genome shotgun (WGS) entry which is preliminary data.</text>
</comment>
<gene>
    <name evidence="1" type="ORF">NPIL_619701</name>
</gene>
<dbReference type="EMBL" id="BMAW01054239">
    <property type="protein sequence ID" value="GFS95381.1"/>
    <property type="molecule type" value="Genomic_DNA"/>
</dbReference>
<feature type="non-terminal residue" evidence="1">
    <location>
        <position position="36"/>
    </location>
</feature>
<name>A0A8X6TD40_NEPPI</name>
<evidence type="ECO:0000313" key="2">
    <source>
        <dbReference type="Proteomes" id="UP000887013"/>
    </source>
</evidence>
<reference evidence="1" key="1">
    <citation type="submission" date="2020-08" db="EMBL/GenBank/DDBJ databases">
        <title>Multicomponent nature underlies the extraordinary mechanical properties of spider dragline silk.</title>
        <authorList>
            <person name="Kono N."/>
            <person name="Nakamura H."/>
            <person name="Mori M."/>
            <person name="Yoshida Y."/>
            <person name="Ohtoshi R."/>
            <person name="Malay A.D."/>
            <person name="Moran D.A.P."/>
            <person name="Tomita M."/>
            <person name="Numata K."/>
            <person name="Arakawa K."/>
        </authorList>
    </citation>
    <scope>NUCLEOTIDE SEQUENCE</scope>
</reference>
<accession>A0A8X6TD40</accession>
<dbReference type="AlphaFoldDB" id="A0A8X6TD40"/>
<evidence type="ECO:0000313" key="1">
    <source>
        <dbReference type="EMBL" id="GFS95381.1"/>
    </source>
</evidence>
<proteinExistence type="predicted"/>
<dbReference type="Proteomes" id="UP000887013">
    <property type="component" value="Unassembled WGS sequence"/>
</dbReference>
<keyword evidence="2" id="KW-1185">Reference proteome</keyword>
<sequence>MSLWTNTTCAPVELTKEIRNHRDIGRREDFWGDNPR</sequence>
<protein>
    <submittedName>
        <fullName evidence="1">Uncharacterized protein</fullName>
    </submittedName>
</protein>